<evidence type="ECO:0000313" key="2">
    <source>
        <dbReference type="EMBL" id="SHI34619.1"/>
    </source>
</evidence>
<feature type="domain" description="Uracil-DNA glycosylase-like" evidence="1">
    <location>
        <begin position="102"/>
        <end position="238"/>
    </location>
</feature>
<evidence type="ECO:0000259" key="1">
    <source>
        <dbReference type="Pfam" id="PF03167"/>
    </source>
</evidence>
<dbReference type="Pfam" id="PF03167">
    <property type="entry name" value="UDG"/>
    <property type="match status" value="1"/>
</dbReference>
<organism evidence="2 3">
    <name type="scientific">Bacteroides stercorirosoris</name>
    <dbReference type="NCBI Taxonomy" id="871324"/>
    <lineage>
        <taxon>Bacteria</taxon>
        <taxon>Pseudomonadati</taxon>
        <taxon>Bacteroidota</taxon>
        <taxon>Bacteroidia</taxon>
        <taxon>Bacteroidales</taxon>
        <taxon>Bacteroidaceae</taxon>
        <taxon>Bacteroides</taxon>
    </lineage>
</organism>
<gene>
    <name evidence="2" type="ORF">SAMN05444350_101200</name>
</gene>
<dbReference type="AlphaFoldDB" id="A0A1M6ADT9"/>
<dbReference type="InterPro" id="IPR036895">
    <property type="entry name" value="Uracil-DNA_glycosylase-like_sf"/>
</dbReference>
<sequence length="270" mass="30621">MRTVFCNDCHLSDDIPKLVADELLGIQQLDMLKARYKQMRKCYDFSYAEWQKEFSDDLKPFNGYTDTTSVCIPILNPLFRKDFADKGAIGLDLPTWFNVQVDNVRIMLIAQDPLRDAKWYEECHDAIVSSPFGMHDATHRKSGSGGKMADLLINGLIKKGFAIYLTDANKYFVHDREMSKTYSESKLKVYTDILQKELDLVRPNLCVCLGKKAKEVLDKCVVNAKSIVLPHLSGTARGAIVKRFPILEDIKATAENVANVYVDEIVESLK</sequence>
<dbReference type="EMBL" id="FQZN01000001">
    <property type="protein sequence ID" value="SHI34619.1"/>
    <property type="molecule type" value="Genomic_DNA"/>
</dbReference>
<dbReference type="RefSeq" id="WP_025830506.1">
    <property type="nucleotide sequence ID" value="NZ_FQZN01000001.1"/>
</dbReference>
<protein>
    <submittedName>
        <fullName evidence="2">Uracil DNA glycosylase superfamily protein</fullName>
    </submittedName>
</protein>
<dbReference type="SUPFAM" id="SSF52141">
    <property type="entry name" value="Uracil-DNA glycosylase-like"/>
    <property type="match status" value="1"/>
</dbReference>
<dbReference type="GeneID" id="92710448"/>
<dbReference type="Proteomes" id="UP000184192">
    <property type="component" value="Unassembled WGS sequence"/>
</dbReference>
<proteinExistence type="predicted"/>
<dbReference type="InterPro" id="IPR005122">
    <property type="entry name" value="Uracil-DNA_glycosylase-like"/>
</dbReference>
<name>A0A1M6ADT9_9BACE</name>
<evidence type="ECO:0000313" key="3">
    <source>
        <dbReference type="Proteomes" id="UP000184192"/>
    </source>
</evidence>
<reference evidence="3" key="1">
    <citation type="submission" date="2016-11" db="EMBL/GenBank/DDBJ databases">
        <authorList>
            <person name="Varghese N."/>
            <person name="Submissions S."/>
        </authorList>
    </citation>
    <scope>NUCLEOTIDE SEQUENCE [LARGE SCALE GENOMIC DNA]</scope>
    <source>
        <strain evidence="3">DSM 26884</strain>
    </source>
</reference>
<keyword evidence="3" id="KW-1185">Reference proteome</keyword>
<accession>A0A1M6ADT9</accession>
<dbReference type="Gene3D" id="3.40.470.10">
    <property type="entry name" value="Uracil-DNA glycosylase-like domain"/>
    <property type="match status" value="1"/>
</dbReference>